<keyword evidence="7" id="KW-1185">Reference proteome</keyword>
<evidence type="ECO:0000256" key="4">
    <source>
        <dbReference type="ARBA" id="ARBA00023239"/>
    </source>
</evidence>
<evidence type="ECO:0000256" key="1">
    <source>
        <dbReference type="ARBA" id="ARBA00004761"/>
    </source>
</evidence>
<accession>A0ABV5B5T4</accession>
<dbReference type="Proteomes" id="UP001580407">
    <property type="component" value="Unassembled WGS sequence"/>
</dbReference>
<dbReference type="InterPro" id="IPR000887">
    <property type="entry name" value="Aldlse_KDPG_KHG"/>
</dbReference>
<evidence type="ECO:0000313" key="6">
    <source>
        <dbReference type="EMBL" id="MFB5681044.1"/>
    </source>
</evidence>
<dbReference type="PANTHER" id="PTHR30246:SF1">
    <property type="entry name" value="2-DEHYDRO-3-DEOXY-6-PHOSPHOGALACTONATE ALDOLASE-RELATED"/>
    <property type="match status" value="1"/>
</dbReference>
<comment type="caution">
    <text evidence="6">The sequence shown here is derived from an EMBL/GenBank/DDBJ whole genome shotgun (WGS) entry which is preliminary data.</text>
</comment>
<evidence type="ECO:0000256" key="5">
    <source>
        <dbReference type="ARBA" id="ARBA00023277"/>
    </source>
</evidence>
<dbReference type="CDD" id="cd00452">
    <property type="entry name" value="KDPG_aldolase"/>
    <property type="match status" value="1"/>
</dbReference>
<sequence>MSTLSEILEHKVIAIIRNANPEDVPKIIKALYEGGIKIVEITMNSPKVLSVIEKAADEFGGKVKIGAGTVLDPETARSAILAGAEFILSPTVKVETIKMTKRYGAVSIPGAFTPTEILEAYENGGDIIKVFPATLGPGYIKDIRGPLPQIPLLPTGGVGLDNIKDYMAAGAVGFGIGSSLVNTKEEITEEYLVQLTEKAKRLSSAVKTNH</sequence>
<keyword evidence="5" id="KW-0119">Carbohydrate metabolism</keyword>
<dbReference type="Gene3D" id="3.20.20.70">
    <property type="entry name" value="Aldolase class I"/>
    <property type="match status" value="1"/>
</dbReference>
<dbReference type="SUPFAM" id="SSF51569">
    <property type="entry name" value="Aldolase"/>
    <property type="match status" value="1"/>
</dbReference>
<evidence type="ECO:0000256" key="2">
    <source>
        <dbReference type="ARBA" id="ARBA00006906"/>
    </source>
</evidence>
<dbReference type="InterPro" id="IPR013785">
    <property type="entry name" value="Aldolase_TIM"/>
</dbReference>
<reference evidence="6 7" key="1">
    <citation type="submission" date="2024-09" db="EMBL/GenBank/DDBJ databases">
        <authorList>
            <person name="Ruan L."/>
        </authorList>
    </citation>
    <scope>NUCLEOTIDE SEQUENCE [LARGE SCALE GENOMIC DNA]</scope>
    <source>
        <strain evidence="6 7">D33</strain>
    </source>
</reference>
<organism evidence="6 7">
    <name type="scientific">Paenibacillus terreus</name>
    <dbReference type="NCBI Taxonomy" id="1387834"/>
    <lineage>
        <taxon>Bacteria</taxon>
        <taxon>Bacillati</taxon>
        <taxon>Bacillota</taxon>
        <taxon>Bacilli</taxon>
        <taxon>Bacillales</taxon>
        <taxon>Paenibacillaceae</taxon>
        <taxon>Paenibacillus</taxon>
    </lineage>
</organism>
<dbReference type="EMBL" id="JBHILM010000008">
    <property type="protein sequence ID" value="MFB5681044.1"/>
    <property type="molecule type" value="Genomic_DNA"/>
</dbReference>
<comment type="subunit">
    <text evidence="3">Homotrimer.</text>
</comment>
<comment type="similarity">
    <text evidence="2">Belongs to the KHG/KDPG aldolase family.</text>
</comment>
<evidence type="ECO:0000256" key="3">
    <source>
        <dbReference type="ARBA" id="ARBA00011233"/>
    </source>
</evidence>
<dbReference type="RefSeq" id="WP_375524837.1">
    <property type="nucleotide sequence ID" value="NZ_JBHILM010000008.1"/>
</dbReference>
<protein>
    <submittedName>
        <fullName evidence="6">Bifunctional 4-hydroxy-2-oxoglutarate aldolase/2-dehydro-3-deoxy-phosphogluconate aldolase</fullName>
    </submittedName>
</protein>
<evidence type="ECO:0000313" key="7">
    <source>
        <dbReference type="Proteomes" id="UP001580407"/>
    </source>
</evidence>
<name>A0ABV5B5T4_9BACL</name>
<keyword evidence="4" id="KW-0456">Lyase</keyword>
<dbReference type="Pfam" id="PF01081">
    <property type="entry name" value="Aldolase"/>
    <property type="match status" value="1"/>
</dbReference>
<gene>
    <name evidence="6" type="ORF">ACE3NQ_08985</name>
</gene>
<dbReference type="PANTHER" id="PTHR30246">
    <property type="entry name" value="2-KETO-3-DEOXY-6-PHOSPHOGLUCONATE ALDOLASE"/>
    <property type="match status" value="1"/>
</dbReference>
<comment type="pathway">
    <text evidence="1">Carbohydrate acid metabolism.</text>
</comment>
<proteinExistence type="inferred from homology"/>
<dbReference type="NCBIfam" id="TIGR01182">
    <property type="entry name" value="eda"/>
    <property type="match status" value="1"/>
</dbReference>